<name>A0ABD0PQ06_CIRMR</name>
<dbReference type="AlphaFoldDB" id="A0ABD0PQ06"/>
<accession>A0ABD0PQ06</accession>
<reference evidence="1 2" key="1">
    <citation type="submission" date="2024-05" db="EMBL/GenBank/DDBJ databases">
        <title>Genome sequencing and assembly of Indian major carp, Cirrhinus mrigala (Hamilton, 1822).</title>
        <authorList>
            <person name="Mohindra V."/>
            <person name="Chowdhury L.M."/>
            <person name="Lal K."/>
            <person name="Jena J.K."/>
        </authorList>
    </citation>
    <scope>NUCLEOTIDE SEQUENCE [LARGE SCALE GENOMIC DNA]</scope>
    <source>
        <strain evidence="1">CM1030</strain>
        <tissue evidence="1">Blood</tissue>
    </source>
</reference>
<comment type="caution">
    <text evidence="1">The sequence shown here is derived from an EMBL/GenBank/DDBJ whole genome shotgun (WGS) entry which is preliminary data.</text>
</comment>
<proteinExistence type="predicted"/>
<evidence type="ECO:0000313" key="1">
    <source>
        <dbReference type="EMBL" id="KAL0176102.1"/>
    </source>
</evidence>
<dbReference type="EMBL" id="JAMKFB020000014">
    <property type="protein sequence ID" value="KAL0176102.1"/>
    <property type="molecule type" value="Genomic_DNA"/>
</dbReference>
<dbReference type="Proteomes" id="UP001529510">
    <property type="component" value="Unassembled WGS sequence"/>
</dbReference>
<sequence>EGTVKLQANLSLVRGSLSNALNDPVCTDARSSEICRNIRSTLPRLEIAANYSS</sequence>
<feature type="non-terminal residue" evidence="1">
    <location>
        <position position="53"/>
    </location>
</feature>
<keyword evidence="2" id="KW-1185">Reference proteome</keyword>
<organism evidence="1 2">
    <name type="scientific">Cirrhinus mrigala</name>
    <name type="common">Mrigala</name>
    <dbReference type="NCBI Taxonomy" id="683832"/>
    <lineage>
        <taxon>Eukaryota</taxon>
        <taxon>Metazoa</taxon>
        <taxon>Chordata</taxon>
        <taxon>Craniata</taxon>
        <taxon>Vertebrata</taxon>
        <taxon>Euteleostomi</taxon>
        <taxon>Actinopterygii</taxon>
        <taxon>Neopterygii</taxon>
        <taxon>Teleostei</taxon>
        <taxon>Ostariophysi</taxon>
        <taxon>Cypriniformes</taxon>
        <taxon>Cyprinidae</taxon>
        <taxon>Labeoninae</taxon>
        <taxon>Labeonini</taxon>
        <taxon>Cirrhinus</taxon>
    </lineage>
</organism>
<feature type="non-terminal residue" evidence="1">
    <location>
        <position position="1"/>
    </location>
</feature>
<protein>
    <submittedName>
        <fullName evidence="1">Uncharacterized protein</fullName>
    </submittedName>
</protein>
<gene>
    <name evidence="1" type="ORF">M9458_028432</name>
</gene>
<evidence type="ECO:0000313" key="2">
    <source>
        <dbReference type="Proteomes" id="UP001529510"/>
    </source>
</evidence>